<evidence type="ECO:0000313" key="3">
    <source>
        <dbReference type="Proteomes" id="UP001164459"/>
    </source>
</evidence>
<dbReference type="RefSeq" id="WP_269039731.1">
    <property type="nucleotide sequence ID" value="NZ_CP114040.1"/>
</dbReference>
<accession>A0ABY7HDL4</accession>
<proteinExistence type="predicted"/>
<dbReference type="CDD" id="cd14740">
    <property type="entry name" value="PAAR_4"/>
    <property type="match status" value="1"/>
</dbReference>
<evidence type="ECO:0000313" key="2">
    <source>
        <dbReference type="EMBL" id="WAS97364.1"/>
    </source>
</evidence>
<protein>
    <submittedName>
        <fullName evidence="2">DUF4150 domain-containing protein</fullName>
    </submittedName>
</protein>
<name>A0ABY7HDL4_9BACT</name>
<dbReference type="Proteomes" id="UP001164459">
    <property type="component" value="Chromosome"/>
</dbReference>
<reference evidence="2" key="1">
    <citation type="submission" date="2022-11" db="EMBL/GenBank/DDBJ databases">
        <title>Minimal conservation of predation-associated metabolite biosynthetic gene clusters underscores biosynthetic potential of Myxococcota including descriptions for ten novel species: Archangium lansinium sp. nov., Myxococcus landrumus sp. nov., Nannocystis bai.</title>
        <authorList>
            <person name="Ahearne A."/>
            <person name="Stevens C."/>
            <person name="Dowd S."/>
        </authorList>
    </citation>
    <scope>NUCLEOTIDE SEQUENCE</scope>
    <source>
        <strain evidence="2">Fl3</strain>
    </source>
</reference>
<sequence>MNDVTANNRTIVHRGDGLTNVAALPDVCKTPTPAGPTPVPYPNVARDADLAKGSKHVKIAGTPVGHAKSELSRSSGDEAGTLGGIVSGKNRGKMTWGSSSPNVLVEGHGVVRFGDPAHHNCNTFNVVHVQGGAVVVVLYGDDAPCALCEKKHEPMQMKNEAANASALVDALIAKLSALPDQGVRTTKDRRTEEIVTSGFMVGVVVTQCNQKYAACSALPSSGPHEGFVQAAQDAGMIPCVLPGLQVVRQAMLPSARRNLDKMAQARGQTIREWSASAVEAEANRLNKKAHRLDGNPIGNCAAQRAIAAALLDEHVPTMLCEKWYGPSGTRSTTVNVKGAQVRRFAGSSTAPPVLLSSGAENVPRGHGRAVPSCTTCQHLIPQLLCFTRDQKCH</sequence>
<feature type="region of interest" description="Disordered" evidence="1">
    <location>
        <begin position="66"/>
        <end position="93"/>
    </location>
</feature>
<evidence type="ECO:0000256" key="1">
    <source>
        <dbReference type="SAM" id="MobiDB-lite"/>
    </source>
</evidence>
<keyword evidence="3" id="KW-1185">Reference proteome</keyword>
<organism evidence="2 3">
    <name type="scientific">Nannocystis punicea</name>
    <dbReference type="NCBI Taxonomy" id="2995304"/>
    <lineage>
        <taxon>Bacteria</taxon>
        <taxon>Pseudomonadati</taxon>
        <taxon>Myxococcota</taxon>
        <taxon>Polyangia</taxon>
        <taxon>Nannocystales</taxon>
        <taxon>Nannocystaceae</taxon>
        <taxon>Nannocystis</taxon>
    </lineage>
</organism>
<dbReference type="EMBL" id="CP114040">
    <property type="protein sequence ID" value="WAS97364.1"/>
    <property type="molecule type" value="Genomic_DNA"/>
</dbReference>
<gene>
    <name evidence="2" type="ORF">O0S08_14550</name>
</gene>
<dbReference type="Pfam" id="PF13665">
    <property type="entry name" value="Tox-PAAR-like"/>
    <property type="match status" value="1"/>
</dbReference>